<evidence type="ECO:0000256" key="2">
    <source>
        <dbReference type="SAM" id="Phobius"/>
    </source>
</evidence>
<dbReference type="EMBL" id="LSRX01000090">
    <property type="protein sequence ID" value="OLQ09784.1"/>
    <property type="molecule type" value="Genomic_DNA"/>
</dbReference>
<sequence length="113" mass="12208">MNTIIITIIITITTVIAIVIVILTITDQLEKIACRSEESTHLAPWNPNRPPLPVSADTTGEWERLSYTNAAGAADTARNGHMAVTSGVRGMYGLSPRTPANTGKMSKKAKRTF</sequence>
<evidence type="ECO:0000313" key="4">
    <source>
        <dbReference type="Proteomes" id="UP000186817"/>
    </source>
</evidence>
<reference evidence="3 4" key="1">
    <citation type="submission" date="2016-02" db="EMBL/GenBank/DDBJ databases">
        <title>Genome analysis of coral dinoflagellate symbionts highlights evolutionary adaptations to a symbiotic lifestyle.</title>
        <authorList>
            <person name="Aranda M."/>
            <person name="Li Y."/>
            <person name="Liew Y.J."/>
            <person name="Baumgarten S."/>
            <person name="Simakov O."/>
            <person name="Wilson M."/>
            <person name="Piel J."/>
            <person name="Ashoor H."/>
            <person name="Bougouffa S."/>
            <person name="Bajic V.B."/>
            <person name="Ryu T."/>
            <person name="Ravasi T."/>
            <person name="Bayer T."/>
            <person name="Micklem G."/>
            <person name="Kim H."/>
            <person name="Bhak J."/>
            <person name="Lajeunesse T.C."/>
            <person name="Voolstra C.R."/>
        </authorList>
    </citation>
    <scope>NUCLEOTIDE SEQUENCE [LARGE SCALE GENOMIC DNA]</scope>
    <source>
        <strain evidence="3 4">CCMP2467</strain>
    </source>
</reference>
<name>A0A1Q9EQS5_SYMMI</name>
<comment type="caution">
    <text evidence="3">The sequence shown here is derived from an EMBL/GenBank/DDBJ whole genome shotgun (WGS) entry which is preliminary data.</text>
</comment>
<proteinExistence type="predicted"/>
<dbReference type="AlphaFoldDB" id="A0A1Q9EQS5"/>
<keyword evidence="2" id="KW-0472">Membrane</keyword>
<evidence type="ECO:0000313" key="3">
    <source>
        <dbReference type="EMBL" id="OLQ09784.1"/>
    </source>
</evidence>
<gene>
    <name evidence="3" type="ORF">AK812_SmicGene6547</name>
</gene>
<evidence type="ECO:0000256" key="1">
    <source>
        <dbReference type="SAM" id="MobiDB-lite"/>
    </source>
</evidence>
<keyword evidence="2" id="KW-1133">Transmembrane helix</keyword>
<feature type="region of interest" description="Disordered" evidence="1">
    <location>
        <begin position="93"/>
        <end position="113"/>
    </location>
</feature>
<keyword evidence="4" id="KW-1185">Reference proteome</keyword>
<accession>A0A1Q9EQS5</accession>
<protein>
    <submittedName>
        <fullName evidence="3">Uncharacterized protein</fullName>
    </submittedName>
</protein>
<keyword evidence="2" id="KW-0812">Transmembrane</keyword>
<dbReference type="Proteomes" id="UP000186817">
    <property type="component" value="Unassembled WGS sequence"/>
</dbReference>
<organism evidence="3 4">
    <name type="scientific">Symbiodinium microadriaticum</name>
    <name type="common">Dinoflagellate</name>
    <name type="synonym">Zooxanthella microadriatica</name>
    <dbReference type="NCBI Taxonomy" id="2951"/>
    <lineage>
        <taxon>Eukaryota</taxon>
        <taxon>Sar</taxon>
        <taxon>Alveolata</taxon>
        <taxon>Dinophyceae</taxon>
        <taxon>Suessiales</taxon>
        <taxon>Symbiodiniaceae</taxon>
        <taxon>Symbiodinium</taxon>
    </lineage>
</organism>
<feature type="transmembrane region" description="Helical" evidence="2">
    <location>
        <begin position="6"/>
        <end position="25"/>
    </location>
</feature>